<evidence type="ECO:0000313" key="1">
    <source>
        <dbReference type="EMBL" id="RTH00923.1"/>
    </source>
</evidence>
<dbReference type="RefSeq" id="WP_126187733.1">
    <property type="nucleotide sequence ID" value="NZ_PELM01000388.1"/>
</dbReference>
<organism evidence="2 3">
    <name type="scientific">Thermus scotoductus</name>
    <dbReference type="NCBI Taxonomy" id="37636"/>
    <lineage>
        <taxon>Bacteria</taxon>
        <taxon>Thermotogati</taxon>
        <taxon>Deinococcota</taxon>
        <taxon>Deinococci</taxon>
        <taxon>Thermales</taxon>
        <taxon>Thermaceae</taxon>
        <taxon>Thermus</taxon>
    </lineage>
</organism>
<protein>
    <submittedName>
        <fullName evidence="2">Uncharacterized protein</fullName>
    </submittedName>
</protein>
<evidence type="ECO:0000313" key="2">
    <source>
        <dbReference type="EMBL" id="RTI05570.1"/>
    </source>
</evidence>
<accession>A0A430UM83</accession>
<comment type="caution">
    <text evidence="2">The sequence shown here is derived from an EMBL/GenBank/DDBJ whole genome shotgun (WGS) entry which is preliminary data.</text>
</comment>
<dbReference type="Proteomes" id="UP000287173">
    <property type="component" value="Unassembled WGS sequence"/>
</dbReference>
<dbReference type="EMBL" id="PEMG01000430">
    <property type="protein sequence ID" value="RTI05570.1"/>
    <property type="molecule type" value="Genomic_DNA"/>
</dbReference>
<dbReference type="EMBL" id="PELM01000388">
    <property type="protein sequence ID" value="RTH00923.1"/>
    <property type="molecule type" value="Genomic_DNA"/>
</dbReference>
<evidence type="ECO:0000313" key="4">
    <source>
        <dbReference type="Proteomes" id="UP000288082"/>
    </source>
</evidence>
<dbReference type="Proteomes" id="UP000288082">
    <property type="component" value="Unassembled WGS sequence"/>
</dbReference>
<sequence>MTLIYGSPNQSISLRVRGEANLTLERAATLEGNQVLGDGLNFPTTLRLSCVYAPTNAIPALGLEETMAHLIALGAAIRQAVRLEVSIDGATYTRALRPGGTLRVRRLQAGVAEYELELLPGEPWWRGPGNTPVLLYVG</sequence>
<proteinExistence type="predicted"/>
<gene>
    <name evidence="2" type="ORF">CSW30_11220</name>
    <name evidence="1" type="ORF">CSW50_10050</name>
</gene>
<reference evidence="3 4" key="1">
    <citation type="journal article" date="2019" name="Extremophiles">
        <title>Biogeography of thermophiles and predominance of Thermus scotoductus in domestic water heaters.</title>
        <authorList>
            <person name="Wilpiszeski R.L."/>
            <person name="Zhang Z."/>
            <person name="House C.H."/>
        </authorList>
    </citation>
    <scope>NUCLEOTIDE SEQUENCE [LARGE SCALE GENOMIC DNA]</scope>
    <source>
        <strain evidence="2 3">17_S17</strain>
        <strain evidence="1 4">38_S38</strain>
    </source>
</reference>
<dbReference type="AlphaFoldDB" id="A0A430UM83"/>
<name>A0A430UM83_THESC</name>
<evidence type="ECO:0000313" key="3">
    <source>
        <dbReference type="Proteomes" id="UP000287173"/>
    </source>
</evidence>